<proteinExistence type="predicted"/>
<accession>A0A060NN12</accession>
<keyword evidence="1" id="KW-1133">Transmembrane helix</keyword>
<dbReference type="OrthoDB" id="5654021at2"/>
<dbReference type="KEGG" id="cbaa:SRAA_1039"/>
<reference evidence="3 4" key="1">
    <citation type="journal article" date="2014" name="Nat. Commun.">
        <title>Physiological and genomic features of highly alkaliphilic hydrogen-utilizing Betaproteobacteria from a continental serpentinizing site.</title>
        <authorList>
            <person name="Suzuki S."/>
            <person name="Kuenen J.G."/>
            <person name="Schipper K."/>
            <person name="van der Velde S."/>
            <person name="Ishii S."/>
            <person name="Wu A."/>
            <person name="Sorokin D.Y."/>
            <person name="Tenney A."/>
            <person name="Meng X.Y."/>
            <person name="Morrill P.L."/>
            <person name="Kamagata Y."/>
            <person name="Muyzer G."/>
            <person name="Nealson K.H."/>
        </authorList>
    </citation>
    <scope>NUCLEOTIDE SEQUENCE [LARGE SCALE GENOMIC DNA]</scope>
    <source>
        <strain evidence="3 4">A1</strain>
    </source>
</reference>
<dbReference type="HOGENOM" id="CLU_116732_0_0_4"/>
<dbReference type="AlphaFoldDB" id="A0A060NN12"/>
<feature type="transmembrane region" description="Helical" evidence="1">
    <location>
        <begin position="46"/>
        <end position="64"/>
    </location>
</feature>
<dbReference type="Proteomes" id="UP000067461">
    <property type="component" value="Chromosome"/>
</dbReference>
<evidence type="ECO:0000313" key="4">
    <source>
        <dbReference type="Proteomes" id="UP000067461"/>
    </source>
</evidence>
<evidence type="ECO:0000256" key="1">
    <source>
        <dbReference type="SAM" id="Phobius"/>
    </source>
</evidence>
<gene>
    <name evidence="3" type="ORF">SRAA_1039</name>
</gene>
<dbReference type="InterPro" id="IPR002810">
    <property type="entry name" value="NfeD-like_C"/>
</dbReference>
<keyword evidence="1" id="KW-0812">Transmembrane</keyword>
<keyword evidence="4" id="KW-1185">Reference proteome</keyword>
<feature type="domain" description="NfeD-like C-terminal" evidence="2">
    <location>
        <begin position="85"/>
        <end position="141"/>
    </location>
</feature>
<feature type="transmembrane region" description="Helical" evidence="1">
    <location>
        <begin position="7"/>
        <end position="40"/>
    </location>
</feature>
<dbReference type="EMBL" id="AP014568">
    <property type="protein sequence ID" value="BAO80893.1"/>
    <property type="molecule type" value="Genomic_DNA"/>
</dbReference>
<protein>
    <recommendedName>
        <fullName evidence="2">NfeD-like C-terminal domain-containing protein</fullName>
    </recommendedName>
</protein>
<keyword evidence="1" id="KW-0472">Membrane</keyword>
<evidence type="ECO:0000259" key="2">
    <source>
        <dbReference type="Pfam" id="PF01957"/>
    </source>
</evidence>
<dbReference type="Pfam" id="PF01957">
    <property type="entry name" value="NfeD"/>
    <property type="match status" value="1"/>
</dbReference>
<organism evidence="3 4">
    <name type="scientific">Serpentinimonas raichei</name>
    <dbReference type="NCBI Taxonomy" id="1458425"/>
    <lineage>
        <taxon>Bacteria</taxon>
        <taxon>Pseudomonadati</taxon>
        <taxon>Pseudomonadota</taxon>
        <taxon>Betaproteobacteria</taxon>
        <taxon>Burkholderiales</taxon>
        <taxon>Comamonadaceae</taxon>
        <taxon>Serpentinimonas</taxon>
    </lineage>
</organism>
<dbReference type="STRING" id="1458425.SRAA_1039"/>
<dbReference type="RefSeq" id="WP_045531335.1">
    <property type="nucleotide sequence ID" value="NZ_AP014568.1"/>
</dbReference>
<name>A0A060NN12_9BURK</name>
<evidence type="ECO:0000313" key="3">
    <source>
        <dbReference type="EMBL" id="BAO80893.1"/>
    </source>
</evidence>
<sequence length="151" mass="15733">MADWTIWWLLAGAAVVLELLTGTFFLLMLAVGLAAGALAAHAGLDFTGQLLSAAAVGGGAVAIWQRWRARHPAQPQAGHNPNINLDIGQSLTVEHWRADGTAQVRYRGADWAVQLQGDPASAQPGRHTIVALQGNTLLVSPSAAAPSVASE</sequence>